<dbReference type="InterPro" id="IPR001677">
    <property type="entry name" value="TbpB_B_D"/>
</dbReference>
<evidence type="ECO:0000313" key="2">
    <source>
        <dbReference type="EMBL" id="MDX5982775.1"/>
    </source>
</evidence>
<comment type="caution">
    <text evidence="2">The sequence shown here is derived from an EMBL/GenBank/DDBJ whole genome shotgun (WGS) entry which is preliminary data.</text>
</comment>
<organism evidence="2 3">
    <name type="scientific">Sphingomonas echinoides</name>
    <dbReference type="NCBI Taxonomy" id="59803"/>
    <lineage>
        <taxon>Bacteria</taxon>
        <taxon>Pseudomonadati</taxon>
        <taxon>Pseudomonadota</taxon>
        <taxon>Alphaproteobacteria</taxon>
        <taxon>Sphingomonadales</taxon>
        <taxon>Sphingomonadaceae</taxon>
        <taxon>Sphingomonas</taxon>
    </lineage>
</organism>
<sequence>MNDAASATVALDLTTKTGLSGSSSGSTLTISYDAKSQGYTVSVDGRSQTFTPADIKADSTNAQTETLYQKTDGTNRDYLTLVKVPFTSTQATQYVGLGFWQRNVVTGTRQDTNYATFTYGLPSDAAAVPRTGTAAFRIDAFGFVSKPGQEPLSFQGQGTFSVDFAAGVFSAQTYNTETGLVTGHGIVGGGIDLIAAGHLTSGNGFSGNALYEGQYGSAGGTLNGRFYGPTAQELGASFNGQGTDGFAVAGSFTGQRDTSATVANLTLTNLTQPQLFYTQFGYGLVGQLNQQNAETFTYSPPTSDLNGGQFTLADKVASSKANFTTYRKTFTGSFESQDVTLELYKPGAQNSELALTYASFGHWATKTRFGVGTAPVDQYFAYGLSTPARLLSGKTGTGHYAGVVYGTAAATAARYDVKGSSQFDVDFSKQSYSGALAMTGTPTNGGTAVDFGSFDFAGKLGYSATSTANITRSGVAVGQISPQFYGPDGEEIAGPFSLQSPANSAAGYATITGVAAAKRQ</sequence>
<protein>
    <submittedName>
        <fullName evidence="2">Transferrin-binding protein-like solute binding protein</fullName>
    </submittedName>
</protein>
<dbReference type="Proteomes" id="UP001279660">
    <property type="component" value="Unassembled WGS sequence"/>
</dbReference>
<feature type="domain" description="Transferrin-binding protein B C-lobe/N-lobe beta-barrel" evidence="1">
    <location>
        <begin position="154"/>
        <end position="256"/>
    </location>
</feature>
<dbReference type="RefSeq" id="WP_010406094.1">
    <property type="nucleotide sequence ID" value="NZ_JAWXXV010000001.1"/>
</dbReference>
<name>A0ABU4PEY0_9SPHN</name>
<evidence type="ECO:0000259" key="1">
    <source>
        <dbReference type="Pfam" id="PF01298"/>
    </source>
</evidence>
<keyword evidence="3" id="KW-1185">Reference proteome</keyword>
<dbReference type="Gene3D" id="2.40.160.90">
    <property type="match status" value="2"/>
</dbReference>
<proteinExistence type="predicted"/>
<feature type="domain" description="Transferrin-binding protein B C-lobe/N-lobe beta-barrel" evidence="1">
    <location>
        <begin position="395"/>
        <end position="519"/>
    </location>
</feature>
<dbReference type="SUPFAM" id="SSF56925">
    <property type="entry name" value="OMPA-like"/>
    <property type="match status" value="2"/>
</dbReference>
<dbReference type="EMBL" id="JAWXXV010000001">
    <property type="protein sequence ID" value="MDX5982775.1"/>
    <property type="molecule type" value="Genomic_DNA"/>
</dbReference>
<dbReference type="InterPro" id="IPR011250">
    <property type="entry name" value="OMP/PagP_B-barrel"/>
</dbReference>
<reference evidence="2 3" key="1">
    <citation type="submission" date="2023-11" db="EMBL/GenBank/DDBJ databases">
        <title>MicrobeMod: A computational toolkit for identifying prokaryotic methylation and restriction-modification with nanopore sequencing.</title>
        <authorList>
            <person name="Crits-Christoph A."/>
            <person name="Kang S.C."/>
            <person name="Lee H."/>
            <person name="Ostrov N."/>
        </authorList>
    </citation>
    <scope>NUCLEOTIDE SEQUENCE [LARGE SCALE GENOMIC DNA]</scope>
    <source>
        <strain evidence="2 3">ATCC 14820</strain>
    </source>
</reference>
<gene>
    <name evidence="2" type="ORF">SIL82_00765</name>
</gene>
<evidence type="ECO:0000313" key="3">
    <source>
        <dbReference type="Proteomes" id="UP001279660"/>
    </source>
</evidence>
<accession>A0ABU4PEY0</accession>
<dbReference type="Pfam" id="PF01298">
    <property type="entry name" value="TbpB_B_D"/>
    <property type="match status" value="2"/>
</dbReference>